<keyword evidence="3" id="KW-1185">Reference proteome</keyword>
<evidence type="ECO:0000259" key="1">
    <source>
        <dbReference type="Pfam" id="PF01636"/>
    </source>
</evidence>
<dbReference type="Pfam" id="PF01636">
    <property type="entry name" value="APH"/>
    <property type="match status" value="1"/>
</dbReference>
<organism evidence="2 3">
    <name type="scientific">Streptomyces liangshanensis</name>
    <dbReference type="NCBI Taxonomy" id="2717324"/>
    <lineage>
        <taxon>Bacteria</taxon>
        <taxon>Bacillati</taxon>
        <taxon>Actinomycetota</taxon>
        <taxon>Actinomycetes</taxon>
        <taxon>Kitasatosporales</taxon>
        <taxon>Streptomycetaceae</taxon>
        <taxon>Streptomyces</taxon>
    </lineage>
</organism>
<dbReference type="InterPro" id="IPR002575">
    <property type="entry name" value="Aminoglycoside_PTrfase"/>
</dbReference>
<proteinExistence type="predicted"/>
<dbReference type="AlphaFoldDB" id="A0A6G9H7B2"/>
<gene>
    <name evidence="2" type="ORF">HA039_32055</name>
</gene>
<accession>A0A6G9H7B2</accession>
<keyword evidence="2" id="KW-0808">Transferase</keyword>
<evidence type="ECO:0000313" key="2">
    <source>
        <dbReference type="EMBL" id="QIQ06334.1"/>
    </source>
</evidence>
<dbReference type="SUPFAM" id="SSF56112">
    <property type="entry name" value="Protein kinase-like (PK-like)"/>
    <property type="match status" value="1"/>
</dbReference>
<dbReference type="KEGG" id="slia:HA039_32055"/>
<dbReference type="RefSeq" id="WP_167035327.1">
    <property type="nucleotide sequence ID" value="NZ_CP050177.1"/>
</dbReference>
<name>A0A6G9H7B2_9ACTN</name>
<dbReference type="InterPro" id="IPR011009">
    <property type="entry name" value="Kinase-like_dom_sf"/>
</dbReference>
<feature type="domain" description="Aminoglycoside phosphotransferase" evidence="1">
    <location>
        <begin position="88"/>
        <end position="269"/>
    </location>
</feature>
<dbReference type="Proteomes" id="UP000501179">
    <property type="component" value="Chromosome"/>
</dbReference>
<dbReference type="EMBL" id="CP050177">
    <property type="protein sequence ID" value="QIQ06334.1"/>
    <property type="molecule type" value="Genomic_DNA"/>
</dbReference>
<sequence>MTGTTRGDVTPRDVAAVVRAAFGPGRGPVRVDRLRGGSKKGVYRLTFDDASSVVLYSWAASENYWPARAGAPDAREDPFSDATGYGLFVAAHRALTDLGVRAPRVHLADNGGELFPADFAVVEDLPGETLDDLLDRDRDAAAGVVVRLGEMLTVLHGSRSPVLGKVAVVAAGDGVAPGDRTAEQVVLDRVARDLAEGAALDPRLAELREPLAEVAEELAGAVAPRAAYGLIHGELGPDHVLIDPQGRPVLIDIEGLMHFDVEWEHVFLRIRFGASYPALHRPGLDEDRLRLYRFAQHLSLVAGPLRILQGDFPDRAFMRGLVEEHLDRVREFLTPRGAG</sequence>
<evidence type="ECO:0000313" key="3">
    <source>
        <dbReference type="Proteomes" id="UP000501179"/>
    </source>
</evidence>
<dbReference type="Gene3D" id="3.90.1200.10">
    <property type="match status" value="1"/>
</dbReference>
<protein>
    <submittedName>
        <fullName evidence="2">Aminoglycoside phosphotransferase family protein</fullName>
    </submittedName>
</protein>
<reference evidence="2 3" key="1">
    <citation type="submission" date="2020-03" db="EMBL/GenBank/DDBJ databases">
        <title>A novel species.</title>
        <authorList>
            <person name="Gao J."/>
        </authorList>
    </citation>
    <scope>NUCLEOTIDE SEQUENCE [LARGE SCALE GENOMIC DNA]</scope>
    <source>
        <strain evidence="2 3">QMT-12</strain>
    </source>
</reference>
<dbReference type="GO" id="GO:0016740">
    <property type="term" value="F:transferase activity"/>
    <property type="evidence" value="ECO:0007669"/>
    <property type="project" value="UniProtKB-KW"/>
</dbReference>